<evidence type="ECO:0000313" key="12">
    <source>
        <dbReference type="Proteomes" id="UP000291822"/>
    </source>
</evidence>
<keyword evidence="11" id="KW-0282">Flagellum</keyword>
<dbReference type="Proteomes" id="UP000291822">
    <property type="component" value="Unassembled WGS sequence"/>
</dbReference>
<gene>
    <name evidence="11" type="ORF">EZM97_23715</name>
</gene>
<name>A0A4V2NL66_9GAMM</name>
<evidence type="ECO:0000256" key="1">
    <source>
        <dbReference type="ARBA" id="ARBA00004651"/>
    </source>
</evidence>
<dbReference type="EMBL" id="SJTG01000004">
    <property type="protein sequence ID" value="TCI07694.1"/>
    <property type="molecule type" value="Genomic_DNA"/>
</dbReference>
<dbReference type="InterPro" id="IPR047055">
    <property type="entry name" value="MotA-like"/>
</dbReference>
<dbReference type="RefSeq" id="WP_131152364.1">
    <property type="nucleotide sequence ID" value="NZ_SJTG01000004.1"/>
</dbReference>
<evidence type="ECO:0000259" key="10">
    <source>
        <dbReference type="Pfam" id="PF20560"/>
    </source>
</evidence>
<dbReference type="Pfam" id="PF01618">
    <property type="entry name" value="MotA_ExbB"/>
    <property type="match status" value="1"/>
</dbReference>
<keyword evidence="3 8" id="KW-0812">Transmembrane</keyword>
<reference evidence="11 12" key="1">
    <citation type="submission" date="2019-02" db="EMBL/GenBank/DDBJ databases">
        <title>Dyella amyloliquefaciens sp. nov., isolated from forest soil.</title>
        <authorList>
            <person name="Gao Z.-H."/>
            <person name="Qiu L.-H."/>
        </authorList>
    </citation>
    <scope>NUCLEOTIDE SEQUENCE [LARGE SCALE GENOMIC DNA]</scope>
    <source>
        <strain evidence="11 12">KACC 12747</strain>
    </source>
</reference>
<keyword evidence="7" id="KW-0653">Protein transport</keyword>
<keyword evidence="2" id="KW-1003">Cell membrane</keyword>
<dbReference type="PANTHER" id="PTHR30433:SF3">
    <property type="entry name" value="MOTILITY PROTEIN A"/>
    <property type="match status" value="1"/>
</dbReference>
<evidence type="ECO:0000256" key="4">
    <source>
        <dbReference type="ARBA" id="ARBA00022779"/>
    </source>
</evidence>
<keyword evidence="11" id="KW-0966">Cell projection</keyword>
<feature type="transmembrane region" description="Helical" evidence="8">
    <location>
        <begin position="29"/>
        <end position="49"/>
    </location>
</feature>
<evidence type="ECO:0000256" key="5">
    <source>
        <dbReference type="ARBA" id="ARBA00022989"/>
    </source>
</evidence>
<dbReference type="GO" id="GO:0071978">
    <property type="term" value="P:bacterial-type flagellum-dependent swarming motility"/>
    <property type="evidence" value="ECO:0007669"/>
    <property type="project" value="InterPro"/>
</dbReference>
<dbReference type="GO" id="GO:0015031">
    <property type="term" value="P:protein transport"/>
    <property type="evidence" value="ECO:0007669"/>
    <property type="project" value="UniProtKB-KW"/>
</dbReference>
<feature type="transmembrane region" description="Helical" evidence="8">
    <location>
        <begin position="181"/>
        <end position="201"/>
    </location>
</feature>
<dbReference type="AlphaFoldDB" id="A0A4V2NL66"/>
<feature type="domain" description="Motility protein A N-terminal" evidence="10">
    <location>
        <begin position="6"/>
        <end position="77"/>
    </location>
</feature>
<dbReference type="PANTHER" id="PTHR30433">
    <property type="entry name" value="CHEMOTAXIS PROTEIN MOTA"/>
    <property type="match status" value="1"/>
</dbReference>
<comment type="subcellular location">
    <subcellularLocation>
        <location evidence="1">Cell membrane</location>
        <topology evidence="1">Multi-pass membrane protein</topology>
    </subcellularLocation>
    <subcellularLocation>
        <location evidence="7">Membrane</location>
        <topology evidence="7">Multi-pass membrane protein</topology>
    </subcellularLocation>
</comment>
<evidence type="ECO:0000256" key="6">
    <source>
        <dbReference type="ARBA" id="ARBA00023136"/>
    </source>
</evidence>
<dbReference type="NCBIfam" id="NF006583">
    <property type="entry name" value="PRK09109.1"/>
    <property type="match status" value="1"/>
</dbReference>
<dbReference type="Pfam" id="PF20560">
    <property type="entry name" value="MotA_N"/>
    <property type="match status" value="1"/>
</dbReference>
<protein>
    <submittedName>
        <fullName evidence="11">Flagellar motor protein</fullName>
    </submittedName>
</protein>
<comment type="similarity">
    <text evidence="7">Belongs to the exbB/tolQ family.</text>
</comment>
<dbReference type="GO" id="GO:0006935">
    <property type="term" value="P:chemotaxis"/>
    <property type="evidence" value="ECO:0007669"/>
    <property type="project" value="InterPro"/>
</dbReference>
<keyword evidence="12" id="KW-1185">Reference proteome</keyword>
<dbReference type="InterPro" id="IPR002898">
    <property type="entry name" value="MotA_ExbB_proton_chnl"/>
</dbReference>
<evidence type="ECO:0000256" key="2">
    <source>
        <dbReference type="ARBA" id="ARBA00022475"/>
    </source>
</evidence>
<evidence type="ECO:0000256" key="3">
    <source>
        <dbReference type="ARBA" id="ARBA00022692"/>
    </source>
</evidence>
<feature type="domain" description="MotA/TolQ/ExbB proton channel" evidence="9">
    <location>
        <begin position="101"/>
        <end position="219"/>
    </location>
</feature>
<dbReference type="InterPro" id="IPR046786">
    <property type="entry name" value="MotA_N"/>
</dbReference>
<dbReference type="GO" id="GO:0005886">
    <property type="term" value="C:plasma membrane"/>
    <property type="evidence" value="ECO:0007669"/>
    <property type="project" value="UniProtKB-SubCell"/>
</dbReference>
<keyword evidence="4" id="KW-0283">Flagellar rotation</keyword>
<keyword evidence="6 8" id="KW-0472">Membrane</keyword>
<evidence type="ECO:0000259" key="9">
    <source>
        <dbReference type="Pfam" id="PF01618"/>
    </source>
</evidence>
<sequence>MDLVSLIGTILAFVVIIVGTVLKGSSLEALWNPAAFVIVIIGTISALLVQMQGKVLKHAMAMLPMVYKPPRHQPDDLISRVIGWSEISRRQGLLGLEPQIDSESDAFVRKGLQLLVDGSEPDAIRGVLEVEQETREHEDMAAAKVFEQAGIYSPTMGIIGAVMGLMAVMQNLADPSKLGHGIAAAFVATIYGVAIANMLMLPMANRLKSLIHKQVKMREIIIEGLVSIARGDNPRQIESRLQGYLA</sequence>
<keyword evidence="11" id="KW-0969">Cilium</keyword>
<organism evidence="11 12">
    <name type="scientific">Dyella soli</name>
    <dbReference type="NCBI Taxonomy" id="522319"/>
    <lineage>
        <taxon>Bacteria</taxon>
        <taxon>Pseudomonadati</taxon>
        <taxon>Pseudomonadota</taxon>
        <taxon>Gammaproteobacteria</taxon>
        <taxon>Lysobacterales</taxon>
        <taxon>Rhodanobacteraceae</taxon>
        <taxon>Dyella</taxon>
    </lineage>
</organism>
<keyword evidence="7" id="KW-0813">Transport</keyword>
<accession>A0A4V2NL66</accession>
<comment type="caution">
    <text evidence="11">The sequence shown here is derived from an EMBL/GenBank/DDBJ whole genome shotgun (WGS) entry which is preliminary data.</text>
</comment>
<keyword evidence="5 8" id="KW-1133">Transmembrane helix</keyword>
<proteinExistence type="inferred from homology"/>
<evidence type="ECO:0000256" key="8">
    <source>
        <dbReference type="SAM" id="Phobius"/>
    </source>
</evidence>
<evidence type="ECO:0000313" key="11">
    <source>
        <dbReference type="EMBL" id="TCI07694.1"/>
    </source>
</evidence>
<feature type="transmembrane region" description="Helical" evidence="8">
    <location>
        <begin position="149"/>
        <end position="169"/>
    </location>
</feature>
<evidence type="ECO:0000256" key="7">
    <source>
        <dbReference type="RuleBase" id="RU004057"/>
    </source>
</evidence>